<accession>A0A0M3JUV4</accession>
<feature type="region of interest" description="Disordered" evidence="1">
    <location>
        <begin position="1"/>
        <end position="92"/>
    </location>
</feature>
<feature type="compositionally biased region" description="Polar residues" evidence="1">
    <location>
        <begin position="71"/>
        <end position="82"/>
    </location>
</feature>
<evidence type="ECO:0000313" key="2">
    <source>
        <dbReference type="EMBL" id="VDK45082.1"/>
    </source>
</evidence>
<gene>
    <name evidence="2" type="ORF">ASIM_LOCUS11447</name>
</gene>
<protein>
    <submittedName>
        <fullName evidence="4">Homeobox protein prospero</fullName>
    </submittedName>
</protein>
<reference evidence="2 3" key="2">
    <citation type="submission" date="2018-11" db="EMBL/GenBank/DDBJ databases">
        <authorList>
            <consortium name="Pathogen Informatics"/>
        </authorList>
    </citation>
    <scope>NUCLEOTIDE SEQUENCE [LARGE SCALE GENOMIC DNA]</scope>
</reference>
<feature type="region of interest" description="Disordered" evidence="1">
    <location>
        <begin position="666"/>
        <end position="686"/>
    </location>
</feature>
<feature type="region of interest" description="Disordered" evidence="1">
    <location>
        <begin position="842"/>
        <end position="910"/>
    </location>
</feature>
<dbReference type="WBParaSite" id="ASIM_0001198101-mRNA-1">
    <property type="protein sequence ID" value="ASIM_0001198101-mRNA-1"/>
    <property type="gene ID" value="ASIM_0001198101"/>
</dbReference>
<dbReference type="Proteomes" id="UP000267096">
    <property type="component" value="Unassembled WGS sequence"/>
</dbReference>
<feature type="compositionally biased region" description="Low complexity" evidence="1">
    <location>
        <begin position="863"/>
        <end position="874"/>
    </location>
</feature>
<name>A0A0M3JUV4_ANISI</name>
<proteinExistence type="predicted"/>
<sequence>MDTSGSVTKKEVPSSSSRATKKVNAPIDGAENDEASKDGDGDNATMILSCASNDRKDGEERGDDDQIAEQPKQNTVNSAGNESKTDAACTGKSMDAKSAAASTLHTLITNLQRRQLQQQKQQYKSNKACVDEDDDSNSNANHVARRSAFTFAAHASVPADGAANSFVKNSANQLDIITHADIIAAAGQQQNSEVESSGKCKGTSDATKIALNRSSITSSSDMKKVTNLMGGPAVKRIRRMNNNNNHAASGAVSTLNNTASRGGNTSAITFPISNSSTSRAASKSTSAELLSSLTALNSIYSSLTNLNGALTGNCDNVNGTGLCSRKLSSLTENKSNNISSSSDTASSPAVNSLEYLLQMQNMYQTTLLNNMLLGATSSNGAAASSPASTSSSSVTITPTNAHQLSANATAMLLRMQHLNALQQAAALTHNLNTAANTQQIQQQLLFPFQSSCGAAGNNDSTAGEVGAAFTTQLQGTADLAGRQAVSSSSDSRTGGLSPSASSLNSLFLSAPSLFLQQQNAPATAMTNNPFILAAALDALPSSYNNNNNEMFNESTTNKGIGTSNQPSSQFDAATATLFCNLMLLQQQQQYASSLPASVFPSGLLSGSYSNSATDSDRITANKQTLANSSNTPQNITDSRCVGSDVNMSTNELLLSALAAARMNATAGDNSKCKGSSKNEKSATTSLPTKILQQTPICRRTLEARFARILAQELEAASDEEHHDIVQLNIIDNANTVSNSCGDKDGTDKDDEILIDDDKIDENIVVNEKKNSEASDNGDSKIVDVNETSRNGLIMMDNEDASGVITSMKEGVDDSSVIDAKLRNDNREQHLLLLPALMSSDRASEALEDGSDDHHVNTSSNQLTDSSQFSSVISSKSDDISRSSSDQRSSSPNSTSTSTQSDVAKTPALVA</sequence>
<feature type="compositionally biased region" description="Low complexity" evidence="1">
    <location>
        <begin position="881"/>
        <end position="901"/>
    </location>
</feature>
<dbReference type="EMBL" id="UYRR01031070">
    <property type="protein sequence ID" value="VDK45082.1"/>
    <property type="molecule type" value="Genomic_DNA"/>
</dbReference>
<dbReference type="AlphaFoldDB" id="A0A0M3JUV4"/>
<feature type="compositionally biased region" description="Polar residues" evidence="1">
    <location>
        <begin position="1"/>
        <end position="18"/>
    </location>
</feature>
<keyword evidence="3" id="KW-1185">Reference proteome</keyword>
<evidence type="ECO:0000256" key="1">
    <source>
        <dbReference type="SAM" id="MobiDB-lite"/>
    </source>
</evidence>
<reference evidence="4" key="1">
    <citation type="submission" date="2017-02" db="UniProtKB">
        <authorList>
            <consortium name="WormBaseParasite"/>
        </authorList>
    </citation>
    <scope>IDENTIFICATION</scope>
</reference>
<evidence type="ECO:0000313" key="4">
    <source>
        <dbReference type="WBParaSite" id="ASIM_0001198101-mRNA-1"/>
    </source>
</evidence>
<organism evidence="4">
    <name type="scientific">Anisakis simplex</name>
    <name type="common">Herring worm</name>
    <dbReference type="NCBI Taxonomy" id="6269"/>
    <lineage>
        <taxon>Eukaryota</taxon>
        <taxon>Metazoa</taxon>
        <taxon>Ecdysozoa</taxon>
        <taxon>Nematoda</taxon>
        <taxon>Chromadorea</taxon>
        <taxon>Rhabditida</taxon>
        <taxon>Spirurina</taxon>
        <taxon>Ascaridomorpha</taxon>
        <taxon>Ascaridoidea</taxon>
        <taxon>Anisakidae</taxon>
        <taxon>Anisakis</taxon>
        <taxon>Anisakis simplex complex</taxon>
    </lineage>
</organism>
<evidence type="ECO:0000313" key="3">
    <source>
        <dbReference type="Proteomes" id="UP000267096"/>
    </source>
</evidence>